<feature type="region of interest" description="Disordered" evidence="1">
    <location>
        <begin position="37"/>
        <end position="66"/>
    </location>
</feature>
<accession>A0A8S4A9P8</accession>
<reference evidence="2" key="1">
    <citation type="submission" date="2021-05" db="EMBL/GenBank/DDBJ databases">
        <authorList>
            <person name="Tigano A."/>
        </authorList>
    </citation>
    <scope>NUCLEOTIDE SEQUENCE</scope>
</reference>
<name>A0A8S4A9P8_9TELE</name>
<dbReference type="AlphaFoldDB" id="A0A8S4A9P8"/>
<evidence type="ECO:0000313" key="3">
    <source>
        <dbReference type="Proteomes" id="UP000677803"/>
    </source>
</evidence>
<evidence type="ECO:0000256" key="1">
    <source>
        <dbReference type="SAM" id="MobiDB-lite"/>
    </source>
</evidence>
<organism evidence="2 3">
    <name type="scientific">Menidia menidia</name>
    <name type="common">Atlantic silverside</name>
    <dbReference type="NCBI Taxonomy" id="238744"/>
    <lineage>
        <taxon>Eukaryota</taxon>
        <taxon>Metazoa</taxon>
        <taxon>Chordata</taxon>
        <taxon>Craniata</taxon>
        <taxon>Vertebrata</taxon>
        <taxon>Euteleostomi</taxon>
        <taxon>Actinopterygii</taxon>
        <taxon>Neopterygii</taxon>
        <taxon>Teleostei</taxon>
        <taxon>Neoteleostei</taxon>
        <taxon>Acanthomorphata</taxon>
        <taxon>Ovalentaria</taxon>
        <taxon>Atherinomorphae</taxon>
        <taxon>Atheriniformes</taxon>
        <taxon>Atherinopsidae</taxon>
        <taxon>Menidiinae</taxon>
        <taxon>Menidia</taxon>
    </lineage>
</organism>
<gene>
    <name evidence="2" type="ORF">MMEN_LOCUS1247</name>
</gene>
<proteinExistence type="predicted"/>
<sequence length="159" mass="16666">MGHPSSVGRIWSPAQLRCHSNSSLLLQHLLSPTSFHASADQPPVVTLSPSSPSPSPSLCASDGPLSAPVYQRGNPFLWRNPSVGNEVELLPPPSRDLLVRSDSRLCRGGRAGTLAVAVAGVGVRLSSELEGEESAGEGGAEPSRETAQQQPSSCRPRLL</sequence>
<keyword evidence="3" id="KW-1185">Reference proteome</keyword>
<evidence type="ECO:0000313" key="2">
    <source>
        <dbReference type="EMBL" id="CAG5862759.1"/>
    </source>
</evidence>
<dbReference type="Proteomes" id="UP000677803">
    <property type="component" value="Unassembled WGS sequence"/>
</dbReference>
<dbReference type="EMBL" id="CAJRST010000002">
    <property type="protein sequence ID" value="CAG5862759.1"/>
    <property type="molecule type" value="Genomic_DNA"/>
</dbReference>
<feature type="region of interest" description="Disordered" evidence="1">
    <location>
        <begin position="128"/>
        <end position="159"/>
    </location>
</feature>
<comment type="caution">
    <text evidence="2">The sequence shown here is derived from an EMBL/GenBank/DDBJ whole genome shotgun (WGS) entry which is preliminary data.</text>
</comment>
<protein>
    <submittedName>
        <fullName evidence="2">(Atlantic silverside) hypothetical protein</fullName>
    </submittedName>
</protein>